<dbReference type="Pfam" id="PF25150">
    <property type="entry name" value="TPR_Trm732"/>
    <property type="match status" value="1"/>
</dbReference>
<comment type="caution">
    <text evidence="6">The sequence shown here is derived from an EMBL/GenBank/DDBJ whole genome shotgun (WGS) entry which is preliminary data.</text>
</comment>
<evidence type="ECO:0000256" key="1">
    <source>
        <dbReference type="ARBA" id="ARBA00010409"/>
    </source>
</evidence>
<dbReference type="OMA" id="MNSTAPE"/>
<comment type="similarity">
    <text evidence="1">Belongs to the THADA family.</text>
</comment>
<feature type="domain" description="tRNA (32-2'-O)-methyltransferase regulator THADA-like TPR repeats region" evidence="4">
    <location>
        <begin position="508"/>
        <end position="799"/>
    </location>
</feature>
<dbReference type="SUPFAM" id="SSF48371">
    <property type="entry name" value="ARM repeat"/>
    <property type="match status" value="1"/>
</dbReference>
<dbReference type="STRING" id="13706.A0A1X2HDE5"/>
<dbReference type="GO" id="GO:0005829">
    <property type="term" value="C:cytosol"/>
    <property type="evidence" value="ECO:0007669"/>
    <property type="project" value="TreeGrafter"/>
</dbReference>
<dbReference type="InterPro" id="IPR056843">
    <property type="entry name" value="THADA-like_TPR"/>
</dbReference>
<evidence type="ECO:0000256" key="2">
    <source>
        <dbReference type="ARBA" id="ARBA00022694"/>
    </source>
</evidence>
<keyword evidence="6" id="KW-0675">Receptor</keyword>
<feature type="domain" description="DUF2428" evidence="3">
    <location>
        <begin position="945"/>
        <end position="1196"/>
    </location>
</feature>
<proteinExistence type="inferred from homology"/>
<dbReference type="InterPro" id="IPR056842">
    <property type="entry name" value="THADA-like_TPR_C"/>
</dbReference>
<sequence>MEAIAVPFVCYGYLGCTETPTRRLFLPLINQLSAFNLVDRFATIYRDYISLQQPLFDDHIYTQRATTIRSLLDFPIGQDVVSRLWKETTVYMIESLDAACAHLKATDVDTTTGSPMVRNTLTAAKTTRDIQQLTKSILTLLARDPDQARALFPLERIQNNAEANYTTRLVSALFDICTETDIYTKDCCQTAGMALASLLDTIQDPCISRDLVLGWFFTPSLPATVEAVSDVVGVPSPRLTQERGWEDRSVPMLAVVRGIVSSLKKQVLLEPIPSNIELRSVPLESQRSYGSLQEVLFYCLDYFCRSSDIHPPSKVMAFESMAMWLTNWKSFLLADPSDPTCLQCLSTLFVPSTTDRLLHYVWNHWDDPIDAIQYKVRTIFEATLDLLEIKADIEKDQATYDVYIGKLLRTLLDMDWHQKVKYPLLSILVPKLGTAAFLRQEPHFVRKCLVAMDSLNLSPQVTTVVLAFLYKAADEICPGCVAHKGKNARMQKANEVNNTRFEAQVKQWIDVWKQAALVCLSSPTELLRRNVSSFILPPLFQFCPQGFWSLAQALSVQEQFQDAAVDPRYRLHAFVAVAKVGRSLDIVEGDAYSQDESSTKPFTLPTSTLKLAIHHFDPQVRLDVLELLCESRKTTAPVTRTELDLVQLFLPLNMSCTLPDFRQRLCTYISRLCVRLKASLYALYRTQKSRKLYLERGMEKTPEAAKAAVAEIDSIQHTLDYSIRFLFWLYEHTMTSLYPGSSFQRISTALRLFNTLVKVFEEDDKQTPSSDLPFKLPIYSARSAKLLVDTLGNPYDFNRAEAFAILCSFPAALPGIDSFENAQNLLWSSLTKVTSTRAGESESGAMLFRLVFSKYVVGLGYSLNPDKSRSEAEKIEQDHTVAAVAFTQKLLDLLEKQMAIARENLLLAAQHYPLHGTFLALQYVFEEIDRSTNLVLADVDAWRSLYTRAFTDIHAVRDIVGEVLCDQAPEGNMPSSVRDADDMVETEDLDSGEFGPAYQIILSCCWRAVKEASALLETLVSKAPIGGAGSILVETEDVVRSGELLRQLLTTVRHRGAFSAVYPAYVSLNVNLLQSRDTTLAKLPVDWLQADLESLVCSNVSITRRSAGLPLCILAVVGSEKSTRKPLLDKTMKRLFDIAETAPPVDADQRIDLPQVHAYNVLRTIFMDAKLAERVLEYAAQGFSLAISGFSSNSWAIRNCAVMLFSTLLQRTFGAKKTRDEHSNVNKLTGREFFTRYPRLHPYLLQELKAGVEQLLSSNGGDIHPGLYPILTLLSRLHPSVMDGTDNVLAMSAFAPHVMACSRTSIYKTREMTARALVPLITSNDLASTVVDILTFPTNASQNEIHGRLLQVQFLLRGHLYNPSLREPLIDFGKRVPSLLEAILEQAGSGKFSNMTYALLLDLVSEFFFDGAWLTVERDSSIMKALQELAPTFESLQRTAWQTCIGGLLLDTPSMVGAYLVRASMARIVLQGSLQGLAFAEKLTDVLFLLDDADYEVRLETMKRLEKHFCNKVERSAEETEALHYIRKNLLLKTYEGESNQECFVFAARFLLTFTASGAALFQEGEMGFTHQGYWNRLVEQFGSVHSQSVSNAVLPLLGALLTEVMKTADATFFAQCLNTWTGYVTRCSVPSSELPLRESAVESIRYMARNVFASHEDPHLQKSQNTMKLCIAQLLQDDDIDIRDMMAESVSHSLGLSITVHPERALELIYQHLVKHTVEYDQLRQALLEQLLSERDLDAVYNEELATVKPLFAKENPNIFKEDLVDTQWLYLALEKLCDGDCASLLKPAGLQSVKQVSSLLKKTSRLVR</sequence>
<feature type="domain" description="tRNA (32-2'-O)-methyltransferase regulator THADA-like C-terminal TPR repeats region" evidence="5">
    <location>
        <begin position="1198"/>
        <end position="1355"/>
    </location>
</feature>
<dbReference type="FunCoup" id="A0A1X2HDE5">
    <property type="interactions" value="329"/>
</dbReference>
<accession>A0A1X2HDE5</accession>
<evidence type="ECO:0000259" key="4">
    <source>
        <dbReference type="Pfam" id="PF25150"/>
    </source>
</evidence>
<dbReference type="OrthoDB" id="73997at2759"/>
<dbReference type="InterPro" id="IPR051954">
    <property type="entry name" value="tRNA_methyltransferase_THADA"/>
</dbReference>
<evidence type="ECO:0000313" key="6">
    <source>
        <dbReference type="EMBL" id="ORY96833.1"/>
    </source>
</evidence>
<dbReference type="InterPro" id="IPR019442">
    <property type="entry name" value="THADA/TRM732_DUF2428"/>
</dbReference>
<dbReference type="Pfam" id="PF10350">
    <property type="entry name" value="DUF2428"/>
    <property type="match status" value="1"/>
</dbReference>
<gene>
    <name evidence="6" type="ORF">BCR43DRAFT_439733</name>
</gene>
<protein>
    <submittedName>
        <fullName evidence="6">Putative death-receptor fusion protein-domain-containing protein</fullName>
    </submittedName>
</protein>
<dbReference type="Proteomes" id="UP000242180">
    <property type="component" value="Unassembled WGS sequence"/>
</dbReference>
<dbReference type="Pfam" id="PF25151">
    <property type="entry name" value="TPR_Trm732_C"/>
    <property type="match status" value="1"/>
</dbReference>
<evidence type="ECO:0000259" key="5">
    <source>
        <dbReference type="Pfam" id="PF25151"/>
    </source>
</evidence>
<dbReference type="PANTHER" id="PTHR14387">
    <property type="entry name" value="THADA/DEATH RECEPTOR INTERACTING PROTEIN"/>
    <property type="match status" value="1"/>
</dbReference>
<keyword evidence="2" id="KW-0819">tRNA processing</keyword>
<dbReference type="GO" id="GO:0030488">
    <property type="term" value="P:tRNA methylation"/>
    <property type="evidence" value="ECO:0007669"/>
    <property type="project" value="TreeGrafter"/>
</dbReference>
<dbReference type="InterPro" id="IPR016024">
    <property type="entry name" value="ARM-type_fold"/>
</dbReference>
<dbReference type="EMBL" id="MCGN01000005">
    <property type="protein sequence ID" value="ORY96833.1"/>
    <property type="molecule type" value="Genomic_DNA"/>
</dbReference>
<name>A0A1X2HDE5_SYNRA</name>
<reference evidence="6 7" key="1">
    <citation type="submission" date="2016-07" db="EMBL/GenBank/DDBJ databases">
        <title>Pervasive Adenine N6-methylation of Active Genes in Fungi.</title>
        <authorList>
            <consortium name="DOE Joint Genome Institute"/>
            <person name="Mondo S.J."/>
            <person name="Dannebaum R.O."/>
            <person name="Kuo R.C."/>
            <person name="Labutti K."/>
            <person name="Haridas S."/>
            <person name="Kuo A."/>
            <person name="Salamov A."/>
            <person name="Ahrendt S.R."/>
            <person name="Lipzen A."/>
            <person name="Sullivan W."/>
            <person name="Andreopoulos W.B."/>
            <person name="Clum A."/>
            <person name="Lindquist E."/>
            <person name="Daum C."/>
            <person name="Ramamoorthy G.K."/>
            <person name="Gryganskyi A."/>
            <person name="Culley D."/>
            <person name="Magnuson J.K."/>
            <person name="James T.Y."/>
            <person name="O'Malley M.A."/>
            <person name="Stajich J.E."/>
            <person name="Spatafora J.W."/>
            <person name="Visel A."/>
            <person name="Grigoriev I.V."/>
        </authorList>
    </citation>
    <scope>NUCLEOTIDE SEQUENCE [LARGE SCALE GENOMIC DNA]</scope>
    <source>
        <strain evidence="6 7">NRRL 2496</strain>
    </source>
</reference>
<evidence type="ECO:0000313" key="7">
    <source>
        <dbReference type="Proteomes" id="UP000242180"/>
    </source>
</evidence>
<organism evidence="6 7">
    <name type="scientific">Syncephalastrum racemosum</name>
    <name type="common">Filamentous fungus</name>
    <dbReference type="NCBI Taxonomy" id="13706"/>
    <lineage>
        <taxon>Eukaryota</taxon>
        <taxon>Fungi</taxon>
        <taxon>Fungi incertae sedis</taxon>
        <taxon>Mucoromycota</taxon>
        <taxon>Mucoromycotina</taxon>
        <taxon>Mucoromycetes</taxon>
        <taxon>Mucorales</taxon>
        <taxon>Syncephalastraceae</taxon>
        <taxon>Syncephalastrum</taxon>
    </lineage>
</organism>
<dbReference type="InParanoid" id="A0A1X2HDE5"/>
<dbReference type="PANTHER" id="PTHR14387:SF0">
    <property type="entry name" value="DUF2428 DOMAIN-CONTAINING PROTEIN"/>
    <property type="match status" value="1"/>
</dbReference>
<evidence type="ECO:0000259" key="3">
    <source>
        <dbReference type="Pfam" id="PF10350"/>
    </source>
</evidence>
<keyword evidence="7" id="KW-1185">Reference proteome</keyword>